<dbReference type="Gene3D" id="2.60.40.1890">
    <property type="entry name" value="PCu(A)C copper chaperone"/>
    <property type="match status" value="1"/>
</dbReference>
<dbReference type="RefSeq" id="WP_006272016.1">
    <property type="nucleotide sequence ID" value="NZ_GL883077.1"/>
</dbReference>
<dbReference type="Pfam" id="PF04314">
    <property type="entry name" value="PCuAC"/>
    <property type="match status" value="1"/>
</dbReference>
<dbReference type="InterPro" id="IPR058248">
    <property type="entry name" value="Lxx211020-like"/>
</dbReference>
<dbReference type="PANTHER" id="PTHR36302:SF1">
    <property type="entry name" value="COPPER CHAPERONE PCU(A)C"/>
    <property type="match status" value="1"/>
</dbReference>
<dbReference type="SUPFAM" id="SSF110087">
    <property type="entry name" value="DR1885-like metal-binding protein"/>
    <property type="match status" value="1"/>
</dbReference>
<gene>
    <name evidence="2" type="ORF">ABI_12720</name>
</gene>
<dbReference type="Proteomes" id="UP000006512">
    <property type="component" value="Unassembled WGS sequence"/>
</dbReference>
<keyword evidence="3" id="KW-1185">Reference proteome</keyword>
<protein>
    <recommendedName>
        <fullName evidence="4">Copper chaperone PCu(A)C</fullName>
    </recommendedName>
</protein>
<evidence type="ECO:0000256" key="1">
    <source>
        <dbReference type="SAM" id="SignalP"/>
    </source>
</evidence>
<dbReference type="eggNOG" id="COG2847">
    <property type="taxonomic scope" value="Bacteria"/>
</dbReference>
<name>F4QHU7_9CAUL</name>
<dbReference type="AlphaFoldDB" id="F4QHU7"/>
<dbReference type="InterPro" id="IPR007410">
    <property type="entry name" value="LpqE-like"/>
</dbReference>
<evidence type="ECO:0008006" key="4">
    <source>
        <dbReference type="Google" id="ProtNLM"/>
    </source>
</evidence>
<organism evidence="2 3">
    <name type="scientific">Asticcacaulis biprosthecium C19</name>
    <dbReference type="NCBI Taxonomy" id="715226"/>
    <lineage>
        <taxon>Bacteria</taxon>
        <taxon>Pseudomonadati</taxon>
        <taxon>Pseudomonadota</taxon>
        <taxon>Alphaproteobacteria</taxon>
        <taxon>Caulobacterales</taxon>
        <taxon>Caulobacteraceae</taxon>
        <taxon>Asticcacaulis</taxon>
    </lineage>
</organism>
<dbReference type="InterPro" id="IPR036182">
    <property type="entry name" value="PCuAC_sf"/>
</dbReference>
<dbReference type="PANTHER" id="PTHR36302">
    <property type="entry name" value="BLR7088 PROTEIN"/>
    <property type="match status" value="1"/>
</dbReference>
<dbReference type="EMBL" id="GL883077">
    <property type="protein sequence ID" value="EGF92834.1"/>
    <property type="molecule type" value="Genomic_DNA"/>
</dbReference>
<sequence length="171" mass="17614">MKIATVFALSLLALTACEGKQQTTAAATSNVNGVITNTKVLMTDYAMRAALGTNPNTAAYVTIKNGGDKSEKLLSATCACATKTTLHEMTMKDGVMSMGENTGGFEIKPGETLVLAPGGNHIMLEGLTDRPAEGQTVNVTLTFDGAGPVTLAMPVSNAPLAKSGTSEEHAH</sequence>
<dbReference type="OrthoDB" id="9796962at2"/>
<dbReference type="STRING" id="715226.ABI_12720"/>
<feature type="chain" id="PRO_5003320854" description="Copper chaperone PCu(A)C" evidence="1">
    <location>
        <begin position="19"/>
        <end position="171"/>
    </location>
</feature>
<keyword evidence="1" id="KW-0732">Signal</keyword>
<evidence type="ECO:0000313" key="3">
    <source>
        <dbReference type="Proteomes" id="UP000006512"/>
    </source>
</evidence>
<proteinExistence type="predicted"/>
<reference evidence="3" key="1">
    <citation type="submission" date="2011-03" db="EMBL/GenBank/DDBJ databases">
        <title>Draft genome sequence of Brevundimonas diminuta.</title>
        <authorList>
            <person name="Brown P.J.B."/>
            <person name="Buechlein A."/>
            <person name="Hemmerich C."/>
            <person name="Brun Y.V."/>
        </authorList>
    </citation>
    <scope>NUCLEOTIDE SEQUENCE [LARGE SCALE GENOMIC DNA]</scope>
    <source>
        <strain evidence="3">C19</strain>
    </source>
</reference>
<evidence type="ECO:0000313" key="2">
    <source>
        <dbReference type="EMBL" id="EGF92834.1"/>
    </source>
</evidence>
<dbReference type="HOGENOM" id="CLU_100939_0_0_5"/>
<feature type="signal peptide" evidence="1">
    <location>
        <begin position="1"/>
        <end position="18"/>
    </location>
</feature>
<dbReference type="PROSITE" id="PS51257">
    <property type="entry name" value="PROKAR_LIPOPROTEIN"/>
    <property type="match status" value="1"/>
</dbReference>
<accession>F4QHU7</accession>